<keyword evidence="2" id="KW-1185">Reference proteome</keyword>
<accession>A0ACC2LC99</accession>
<evidence type="ECO:0000313" key="1">
    <source>
        <dbReference type="EMBL" id="KAJ8630659.1"/>
    </source>
</evidence>
<dbReference type="EMBL" id="CM056815">
    <property type="protein sequence ID" value="KAJ8630659.1"/>
    <property type="molecule type" value="Genomic_DNA"/>
</dbReference>
<comment type="caution">
    <text evidence="1">The sequence shown here is derived from an EMBL/GenBank/DDBJ whole genome shotgun (WGS) entry which is preliminary data.</text>
</comment>
<protein>
    <submittedName>
        <fullName evidence="1">Uncharacterized protein</fullName>
    </submittedName>
</protein>
<organism evidence="1 2">
    <name type="scientific">Persea americana</name>
    <name type="common">Avocado</name>
    <dbReference type="NCBI Taxonomy" id="3435"/>
    <lineage>
        <taxon>Eukaryota</taxon>
        <taxon>Viridiplantae</taxon>
        <taxon>Streptophyta</taxon>
        <taxon>Embryophyta</taxon>
        <taxon>Tracheophyta</taxon>
        <taxon>Spermatophyta</taxon>
        <taxon>Magnoliopsida</taxon>
        <taxon>Magnoliidae</taxon>
        <taxon>Laurales</taxon>
        <taxon>Lauraceae</taxon>
        <taxon>Persea</taxon>
    </lineage>
</organism>
<dbReference type="Proteomes" id="UP001234297">
    <property type="component" value="Chromosome 7"/>
</dbReference>
<evidence type="ECO:0000313" key="2">
    <source>
        <dbReference type="Proteomes" id="UP001234297"/>
    </source>
</evidence>
<sequence>MPLKFWVDTFATSMYLINRLSVRRLPHLSPWEILFQQSPIYSSLRIFGSACYPWLKPYNLHKLDPKTKRCVFLGYGLNKKDYRGLDMDSGRIFLSRHVAFSEDFFPFSSSPPLTSSPVAPTPASFTPFQWLSSVTPPLSLVLFASLPLCLFLDQRHTFALSLSPSPFLHV</sequence>
<gene>
    <name evidence="1" type="ORF">MRB53_023982</name>
</gene>
<name>A0ACC2LC99_PERAE</name>
<reference evidence="1 2" key="1">
    <citation type="journal article" date="2022" name="Hortic Res">
        <title>A haplotype resolved chromosomal level avocado genome allows analysis of novel avocado genes.</title>
        <authorList>
            <person name="Nath O."/>
            <person name="Fletcher S.J."/>
            <person name="Hayward A."/>
            <person name="Shaw L.M."/>
            <person name="Masouleh A.K."/>
            <person name="Furtado A."/>
            <person name="Henry R.J."/>
            <person name="Mitter N."/>
        </authorList>
    </citation>
    <scope>NUCLEOTIDE SEQUENCE [LARGE SCALE GENOMIC DNA]</scope>
    <source>
        <strain evidence="2">cv. Hass</strain>
    </source>
</reference>
<proteinExistence type="predicted"/>